<dbReference type="Proteomes" id="UP000655208">
    <property type="component" value="Unassembled WGS sequence"/>
</dbReference>
<evidence type="ECO:0000313" key="2">
    <source>
        <dbReference type="Proteomes" id="UP000655208"/>
    </source>
</evidence>
<accession>A0A917WKP8</accession>
<comment type="caution">
    <text evidence="1">The sequence shown here is derived from an EMBL/GenBank/DDBJ whole genome shotgun (WGS) entry which is preliminary data.</text>
</comment>
<dbReference type="RefSeq" id="WP_188943966.1">
    <property type="nucleotide sequence ID" value="NZ_BMNA01000010.1"/>
</dbReference>
<organism evidence="1 2">
    <name type="scientific">Nakamurella endophytica</name>
    <dbReference type="NCBI Taxonomy" id="1748367"/>
    <lineage>
        <taxon>Bacteria</taxon>
        <taxon>Bacillati</taxon>
        <taxon>Actinomycetota</taxon>
        <taxon>Actinomycetes</taxon>
        <taxon>Nakamurellales</taxon>
        <taxon>Nakamurellaceae</taxon>
        <taxon>Nakamurella</taxon>
    </lineage>
</organism>
<keyword evidence="2" id="KW-1185">Reference proteome</keyword>
<reference evidence="1" key="2">
    <citation type="submission" date="2020-09" db="EMBL/GenBank/DDBJ databases">
        <authorList>
            <person name="Sun Q."/>
            <person name="Zhou Y."/>
        </authorList>
    </citation>
    <scope>NUCLEOTIDE SEQUENCE</scope>
    <source>
        <strain evidence="1">CGMCC 4.7308</strain>
    </source>
</reference>
<sequence>MPGDFCLVHATGRLRDRWMGALVQWVTDSPCEHAAVYVGHVDGYDKPQCVEARPGGAGFIDADHYTGRALWSGGRLPAHLIPTDAQRQAIVAAALAKVGTPYGVLDIVAIGLAQRRLGSRVDARRAIAEQPWWVRRLMRTDRLICSELIDLVYEEAGVHLFTDGRPHQLVAPSDLWVLLGSPIGWWS</sequence>
<gene>
    <name evidence="1" type="ORF">GCM10011594_36100</name>
</gene>
<reference evidence="1" key="1">
    <citation type="journal article" date="2014" name="Int. J. Syst. Evol. Microbiol.">
        <title>Complete genome sequence of Corynebacterium casei LMG S-19264T (=DSM 44701T), isolated from a smear-ripened cheese.</title>
        <authorList>
            <consortium name="US DOE Joint Genome Institute (JGI-PGF)"/>
            <person name="Walter F."/>
            <person name="Albersmeier A."/>
            <person name="Kalinowski J."/>
            <person name="Ruckert C."/>
        </authorList>
    </citation>
    <scope>NUCLEOTIDE SEQUENCE</scope>
    <source>
        <strain evidence="1">CGMCC 4.7308</strain>
    </source>
</reference>
<dbReference type="EMBL" id="BMNA01000010">
    <property type="protein sequence ID" value="GGM12959.1"/>
    <property type="molecule type" value="Genomic_DNA"/>
</dbReference>
<dbReference type="AlphaFoldDB" id="A0A917WKP8"/>
<dbReference type="Gene3D" id="3.90.1720.10">
    <property type="entry name" value="endopeptidase domain like (from Nostoc punctiforme)"/>
    <property type="match status" value="1"/>
</dbReference>
<dbReference type="SUPFAM" id="SSF54001">
    <property type="entry name" value="Cysteine proteinases"/>
    <property type="match status" value="1"/>
</dbReference>
<protein>
    <submittedName>
        <fullName evidence="1">Uncharacterized protein</fullName>
    </submittedName>
</protein>
<name>A0A917WKP8_9ACTN</name>
<evidence type="ECO:0000313" key="1">
    <source>
        <dbReference type="EMBL" id="GGM12959.1"/>
    </source>
</evidence>
<proteinExistence type="predicted"/>
<dbReference type="InterPro" id="IPR038765">
    <property type="entry name" value="Papain-like_cys_pep_sf"/>
</dbReference>